<dbReference type="InterPro" id="IPR036907">
    <property type="entry name" value="5'-Nucleotdase_C_sf"/>
</dbReference>
<feature type="domain" description="Calcineurin-like phosphoesterase" evidence="3">
    <location>
        <begin position="34"/>
        <end position="253"/>
    </location>
</feature>
<dbReference type="AlphaFoldDB" id="A0A1H9FMT8"/>
<dbReference type="GO" id="GO:0000166">
    <property type="term" value="F:nucleotide binding"/>
    <property type="evidence" value="ECO:0007669"/>
    <property type="project" value="UniProtKB-KW"/>
</dbReference>
<dbReference type="InterPro" id="IPR029052">
    <property type="entry name" value="Metallo-depent_PP-like"/>
</dbReference>
<evidence type="ECO:0000313" key="6">
    <source>
        <dbReference type="Proteomes" id="UP000199021"/>
    </source>
</evidence>
<dbReference type="InterPro" id="IPR004843">
    <property type="entry name" value="Calcineurin-like_PHP"/>
</dbReference>
<name>A0A1H9FMT8_9BACT</name>
<feature type="chain" id="PRO_5011328127" evidence="2">
    <location>
        <begin position="23"/>
        <end position="507"/>
    </location>
</feature>
<feature type="signal peptide" evidence="2">
    <location>
        <begin position="1"/>
        <end position="22"/>
    </location>
</feature>
<dbReference type="STRING" id="478744.SAMN05444359_10938"/>
<keyword evidence="6" id="KW-1185">Reference proteome</keyword>
<dbReference type="GO" id="GO:0009166">
    <property type="term" value="P:nucleotide catabolic process"/>
    <property type="evidence" value="ECO:0007669"/>
    <property type="project" value="InterPro"/>
</dbReference>
<dbReference type="InterPro" id="IPR006179">
    <property type="entry name" value="5_nucleotidase/apyrase"/>
</dbReference>
<evidence type="ECO:0000256" key="1">
    <source>
        <dbReference type="ARBA" id="ARBA00022729"/>
    </source>
</evidence>
<dbReference type="FunCoup" id="A0A1H9FMT8">
    <property type="interactions" value="49"/>
</dbReference>
<dbReference type="PANTHER" id="PTHR11575:SF24">
    <property type="entry name" value="5'-NUCLEOTIDASE"/>
    <property type="match status" value="1"/>
</dbReference>
<keyword evidence="1 2" id="KW-0732">Signal</keyword>
<dbReference type="GO" id="GO:0008768">
    <property type="term" value="F:UDP-sugar diphosphatase activity"/>
    <property type="evidence" value="ECO:0007669"/>
    <property type="project" value="TreeGrafter"/>
</dbReference>
<gene>
    <name evidence="5" type="ORF">SAMN05444359_10938</name>
</gene>
<dbReference type="OrthoDB" id="9801679at2"/>
<keyword evidence="2" id="KW-0547">Nucleotide-binding</keyword>
<reference evidence="6" key="1">
    <citation type="submission" date="2016-10" db="EMBL/GenBank/DDBJ databases">
        <authorList>
            <person name="Varghese N."/>
            <person name="Submissions S."/>
        </authorList>
    </citation>
    <scope>NUCLEOTIDE SEQUENCE [LARGE SCALE GENOMIC DNA]</scope>
    <source>
        <strain evidence="6">DSM 24740</strain>
    </source>
</reference>
<protein>
    <submittedName>
        <fullName evidence="5">5'-nucleotidase</fullName>
    </submittedName>
</protein>
<sequence>MRQLFLLLFALLITACTAPTVATVVREAPVEFIILQLNDVYEIAPLEGGKAGGLARVATVRQELLRENPYVITMLAGDFLSPSFLGTMKFENEAGEREKIAGLQMVETLNAMGLDYATFGNHEFDIKDRALLEKRLAQSDFQYTVCNATAVVDGRERAFMQGNKPVPEYLIHEIPVANGAPLRLGLLGVVLPFNQINYVKYTDVTESFRSTLKQLQPVSDLAVAITHLNVDEDEALAADVPGVPLFVGGHDHSQLSRYVERTVIAKADANAKTVYIHRISHDRNSGKTSISSTIRKIDDTIADEPATKAVVDKWLARAFTVMEDMGFEPRREVAEIDEPLVCKESLIRTSQTNYGRLTMDAIAAAMPGADVYFINSGTMRLDDNIFNVVTEYDILRTYPFGGKLVRIELPGEVLERALQTGIRDNLGEGGYLQYKNVNPSDLAVNGEVIDPGKNYSVVLPEFVAKGYEANLEFLGDHYDGTNEEMLTVDGKPLRNDIRDVVIWYMGR</sequence>
<accession>A0A1H9FMT8</accession>
<dbReference type="Pfam" id="PF00149">
    <property type="entry name" value="Metallophos"/>
    <property type="match status" value="1"/>
</dbReference>
<dbReference type="Proteomes" id="UP000199021">
    <property type="component" value="Unassembled WGS sequence"/>
</dbReference>
<organism evidence="5 6">
    <name type="scientific">Neolewinella agarilytica</name>
    <dbReference type="NCBI Taxonomy" id="478744"/>
    <lineage>
        <taxon>Bacteria</taxon>
        <taxon>Pseudomonadati</taxon>
        <taxon>Bacteroidota</taxon>
        <taxon>Saprospiria</taxon>
        <taxon>Saprospirales</taxon>
        <taxon>Lewinellaceae</taxon>
        <taxon>Neolewinella</taxon>
    </lineage>
</organism>
<dbReference type="EMBL" id="FOFB01000009">
    <property type="protein sequence ID" value="SEQ39310.1"/>
    <property type="molecule type" value="Genomic_DNA"/>
</dbReference>
<proteinExistence type="inferred from homology"/>
<dbReference type="GO" id="GO:0008253">
    <property type="term" value="F:5'-nucleotidase activity"/>
    <property type="evidence" value="ECO:0007669"/>
    <property type="project" value="TreeGrafter"/>
</dbReference>
<feature type="domain" description="5'-Nucleotidase C-terminal" evidence="4">
    <location>
        <begin position="348"/>
        <end position="467"/>
    </location>
</feature>
<evidence type="ECO:0000259" key="4">
    <source>
        <dbReference type="Pfam" id="PF02872"/>
    </source>
</evidence>
<evidence type="ECO:0000313" key="5">
    <source>
        <dbReference type="EMBL" id="SEQ39310.1"/>
    </source>
</evidence>
<comment type="similarity">
    <text evidence="2">Belongs to the 5'-nucleotidase family.</text>
</comment>
<dbReference type="InParanoid" id="A0A1H9FMT8"/>
<dbReference type="RefSeq" id="WP_090167776.1">
    <property type="nucleotide sequence ID" value="NZ_FOFB01000009.1"/>
</dbReference>
<evidence type="ECO:0000259" key="3">
    <source>
        <dbReference type="Pfam" id="PF00149"/>
    </source>
</evidence>
<dbReference type="SUPFAM" id="SSF56300">
    <property type="entry name" value="Metallo-dependent phosphatases"/>
    <property type="match status" value="1"/>
</dbReference>
<dbReference type="PROSITE" id="PS51257">
    <property type="entry name" value="PROKAR_LIPOPROTEIN"/>
    <property type="match status" value="1"/>
</dbReference>
<dbReference type="PRINTS" id="PR01607">
    <property type="entry name" value="APYRASEFAMLY"/>
</dbReference>
<dbReference type="SUPFAM" id="SSF55816">
    <property type="entry name" value="5'-nucleotidase (syn. UDP-sugar hydrolase), C-terminal domain"/>
    <property type="match status" value="1"/>
</dbReference>
<dbReference type="PANTHER" id="PTHR11575">
    <property type="entry name" value="5'-NUCLEOTIDASE-RELATED"/>
    <property type="match status" value="1"/>
</dbReference>
<dbReference type="Gene3D" id="3.60.21.10">
    <property type="match status" value="1"/>
</dbReference>
<evidence type="ECO:0000256" key="2">
    <source>
        <dbReference type="RuleBase" id="RU362119"/>
    </source>
</evidence>
<dbReference type="GO" id="GO:0030288">
    <property type="term" value="C:outer membrane-bounded periplasmic space"/>
    <property type="evidence" value="ECO:0007669"/>
    <property type="project" value="TreeGrafter"/>
</dbReference>
<dbReference type="Pfam" id="PF02872">
    <property type="entry name" value="5_nucleotid_C"/>
    <property type="match status" value="1"/>
</dbReference>
<dbReference type="Gene3D" id="3.90.780.10">
    <property type="entry name" value="5'-Nucleotidase, C-terminal domain"/>
    <property type="match status" value="1"/>
</dbReference>
<keyword evidence="2" id="KW-0378">Hydrolase</keyword>
<dbReference type="InterPro" id="IPR008334">
    <property type="entry name" value="5'-Nucleotdase_C"/>
</dbReference>